<dbReference type="PANTHER" id="PTHR34009">
    <property type="entry name" value="PROTEIN STAR"/>
    <property type="match status" value="1"/>
</dbReference>
<dbReference type="GO" id="GO:0031902">
    <property type="term" value="C:late endosome membrane"/>
    <property type="evidence" value="ECO:0007669"/>
    <property type="project" value="TreeGrafter"/>
</dbReference>
<name>A0A811URJ5_CERCA</name>
<dbReference type="InterPro" id="IPR053202">
    <property type="entry name" value="EGF_Rcpt_Signaling_Reg"/>
</dbReference>
<gene>
    <name evidence="1" type="ORF">CCAP1982_LOCUS8155</name>
</gene>
<dbReference type="PANTHER" id="PTHR34009:SF2">
    <property type="entry name" value="PROTEIN STAR"/>
    <property type="match status" value="1"/>
</dbReference>
<organism evidence="1 2">
    <name type="scientific">Ceratitis capitata</name>
    <name type="common">Mediterranean fruit fly</name>
    <name type="synonym">Tephritis capitata</name>
    <dbReference type="NCBI Taxonomy" id="7213"/>
    <lineage>
        <taxon>Eukaryota</taxon>
        <taxon>Metazoa</taxon>
        <taxon>Ecdysozoa</taxon>
        <taxon>Arthropoda</taxon>
        <taxon>Hexapoda</taxon>
        <taxon>Insecta</taxon>
        <taxon>Pterygota</taxon>
        <taxon>Neoptera</taxon>
        <taxon>Endopterygota</taxon>
        <taxon>Diptera</taxon>
        <taxon>Brachycera</taxon>
        <taxon>Muscomorpha</taxon>
        <taxon>Tephritoidea</taxon>
        <taxon>Tephritidae</taxon>
        <taxon>Ceratitis</taxon>
        <taxon>Ceratitis</taxon>
    </lineage>
</organism>
<dbReference type="GO" id="GO:0005886">
    <property type="term" value="C:plasma membrane"/>
    <property type="evidence" value="ECO:0007669"/>
    <property type="project" value="TreeGrafter"/>
</dbReference>
<feature type="non-terminal residue" evidence="1">
    <location>
        <position position="170"/>
    </location>
</feature>
<proteinExistence type="predicted"/>
<evidence type="ECO:0000313" key="1">
    <source>
        <dbReference type="EMBL" id="CAD6999623.1"/>
    </source>
</evidence>
<keyword evidence="2" id="KW-1185">Reference proteome</keyword>
<sequence length="170" mass="19392">MASGYIKLGRFGSGTGTASFLHLAQTECATAGSAGGACMYITNPYPKEVTIHNEESEVRINSLLDEETSWFNSRVKCFPLYSLMLACNRVEYDLLSLGVHGHELEVISIHLTDDIARGYVQELTKFLAGKSYKLQKTFGRNYFYQRSKRLVEHEKKIYYYSKRLNLLLKQ</sequence>
<accession>A0A811URJ5</accession>
<dbReference type="Proteomes" id="UP000606786">
    <property type="component" value="Unassembled WGS sequence"/>
</dbReference>
<dbReference type="GO" id="GO:0005794">
    <property type="term" value="C:Golgi apparatus"/>
    <property type="evidence" value="ECO:0007669"/>
    <property type="project" value="TreeGrafter"/>
</dbReference>
<dbReference type="EMBL" id="CAJHJT010000012">
    <property type="protein sequence ID" value="CAD6999623.1"/>
    <property type="molecule type" value="Genomic_DNA"/>
</dbReference>
<dbReference type="OrthoDB" id="6357215at2759"/>
<dbReference type="AlphaFoldDB" id="A0A811URJ5"/>
<reference evidence="1" key="1">
    <citation type="submission" date="2020-11" db="EMBL/GenBank/DDBJ databases">
        <authorList>
            <person name="Whitehead M."/>
        </authorList>
    </citation>
    <scope>NUCLEOTIDE SEQUENCE</scope>
    <source>
        <strain evidence="1">EGII</strain>
    </source>
</reference>
<dbReference type="GO" id="GO:0006888">
    <property type="term" value="P:endoplasmic reticulum to Golgi vesicle-mediated transport"/>
    <property type="evidence" value="ECO:0007669"/>
    <property type="project" value="TreeGrafter"/>
</dbReference>
<dbReference type="GO" id="GO:0005789">
    <property type="term" value="C:endoplasmic reticulum membrane"/>
    <property type="evidence" value="ECO:0007669"/>
    <property type="project" value="TreeGrafter"/>
</dbReference>
<protein>
    <submittedName>
        <fullName evidence="1">(Mediterranean fruit fly) hypothetical protein</fullName>
    </submittedName>
</protein>
<dbReference type="GO" id="GO:0016197">
    <property type="term" value="P:endosomal transport"/>
    <property type="evidence" value="ECO:0007669"/>
    <property type="project" value="TreeGrafter"/>
</dbReference>
<evidence type="ECO:0000313" key="2">
    <source>
        <dbReference type="Proteomes" id="UP000606786"/>
    </source>
</evidence>
<comment type="caution">
    <text evidence="1">The sequence shown here is derived from an EMBL/GenBank/DDBJ whole genome shotgun (WGS) entry which is preliminary data.</text>
</comment>